<dbReference type="Proteomes" id="UP000746751">
    <property type="component" value="Unassembled WGS sequence"/>
</dbReference>
<dbReference type="InterPro" id="IPR037171">
    <property type="entry name" value="NagB/RpiA_transferase-like"/>
</dbReference>
<dbReference type="EMBL" id="DYVF01000015">
    <property type="protein sequence ID" value="HJG30139.1"/>
    <property type="molecule type" value="Genomic_DNA"/>
</dbReference>
<keyword evidence="1 2" id="KW-0456">Lyase</keyword>
<protein>
    <recommendedName>
        <fullName evidence="1">Citrate lyase alpha chain</fullName>
        <shortName evidence="1">Citrase alpha chain</shortName>
        <ecNumber evidence="1">2.8.3.10</ecNumber>
        <ecNumber evidence="1">4.1.3.6</ecNumber>
    </recommendedName>
    <alternativeName>
        <fullName evidence="1">Citrate (pro-3S)-lyase alpha chain</fullName>
    </alternativeName>
    <alternativeName>
        <fullName evidence="1">Citrate CoA-transferase subunit</fullName>
    </alternativeName>
</protein>
<keyword evidence="1" id="KW-0963">Cytoplasm</keyword>
<comment type="catalytic activity">
    <reaction evidence="1">
        <text>citrate + acetyl-CoA = (3S)-citryl-CoA + acetate</text>
        <dbReference type="Rhea" id="RHEA:19405"/>
        <dbReference type="ChEBI" id="CHEBI:16947"/>
        <dbReference type="ChEBI" id="CHEBI:30089"/>
        <dbReference type="ChEBI" id="CHEBI:57288"/>
        <dbReference type="ChEBI" id="CHEBI:57321"/>
        <dbReference type="EC" id="2.8.3.10"/>
    </reaction>
</comment>
<dbReference type="PIRSF" id="PIRSF009451">
    <property type="entry name" value="Citrt_lyas_alpha"/>
    <property type="match status" value="1"/>
</dbReference>
<dbReference type="GO" id="GO:0008814">
    <property type="term" value="F:citrate CoA-transferase activity"/>
    <property type="evidence" value="ECO:0007669"/>
    <property type="project" value="UniProtKB-UniRule"/>
</dbReference>
<dbReference type="EC" id="2.8.3.10" evidence="1"/>
<dbReference type="SUPFAM" id="SSF100950">
    <property type="entry name" value="NagB/RpiA/CoA transferase-like"/>
    <property type="match status" value="2"/>
</dbReference>
<dbReference type="GO" id="GO:0009346">
    <property type="term" value="C:ATP-independent citrate lyase complex"/>
    <property type="evidence" value="ECO:0007669"/>
    <property type="project" value="UniProtKB-UniRule"/>
</dbReference>
<organism evidence="2 3">
    <name type="scientific">Collinsella ihumii</name>
    <dbReference type="NCBI Taxonomy" id="1720204"/>
    <lineage>
        <taxon>Bacteria</taxon>
        <taxon>Bacillati</taxon>
        <taxon>Actinomycetota</taxon>
        <taxon>Coriobacteriia</taxon>
        <taxon>Coriobacteriales</taxon>
        <taxon>Coriobacteriaceae</taxon>
        <taxon>Collinsella</taxon>
    </lineage>
</organism>
<dbReference type="AlphaFoldDB" id="A0A921INV0"/>
<reference evidence="2" key="2">
    <citation type="submission" date="2021-09" db="EMBL/GenBank/DDBJ databases">
        <authorList>
            <person name="Gilroy R."/>
        </authorList>
    </citation>
    <scope>NUCLEOTIDE SEQUENCE</scope>
    <source>
        <strain evidence="2">ChiGjej2B2-7701</strain>
    </source>
</reference>
<sequence length="519" mass="55782">MINAVGRNIPDYLLVDGKEVYQGRFAKDGQVLKRDAPTTVMNEKPVADKLCASIREACEKCGAHDGMTISFHHAFRNGDYTASMVCKVLVEEMGIKDLRVAATSLGDAHNLLADYIEQGIIVQVQASGVRGRIGDVISAGKLKEPAIIRSHGGRPRALMAGELHVDIAFLAAASCDKVGNASGNGGKNNCGSMGYAIPDSKYADRVVVLTDTLAPFPNVPASIKCEDVDCVVVVDEIGDPKRIGTKEARVTQDPRDLMMAERAADIIAATPWFVDGFSYQTGAGGPSLAVTRFLEERMDAKEIKMGVAFGGITGNMCDLQDRGYVRKIVDTQDFDTKAIAHLHDCPDHVEMTVSDYANPANKGAYVNYLDYMILAALEVDTKFNVNVITGSDGVVRGAPGGHPDTAAGSKCCIIVTPLVRGRMPTICKDVTTVTTPGECVDVVVTDYGTAVNPARQDIIDCMDAAGIPHVSIEELQEKAYSIVGEPDPLQWEDKVVAIVEARDGTILDVIRQIKPYTFE</sequence>
<comment type="catalytic activity">
    <reaction evidence="1">
        <text>citrate = oxaloacetate + acetate</text>
        <dbReference type="Rhea" id="RHEA:10760"/>
        <dbReference type="ChEBI" id="CHEBI:16452"/>
        <dbReference type="ChEBI" id="CHEBI:16947"/>
        <dbReference type="ChEBI" id="CHEBI:30089"/>
        <dbReference type="EC" id="4.1.3.6"/>
    </reaction>
</comment>
<evidence type="ECO:0000256" key="1">
    <source>
        <dbReference type="PIRNR" id="PIRNR009451"/>
    </source>
</evidence>
<dbReference type="PANTHER" id="PTHR40596">
    <property type="entry name" value="CITRATE LYASE ALPHA CHAIN"/>
    <property type="match status" value="1"/>
</dbReference>
<comment type="caution">
    <text evidence="2">The sequence shown here is derived from an EMBL/GenBank/DDBJ whole genome shotgun (WGS) entry which is preliminary data.</text>
</comment>
<dbReference type="GO" id="GO:0005737">
    <property type="term" value="C:cytoplasm"/>
    <property type="evidence" value="ECO:0007669"/>
    <property type="project" value="UniProtKB-SubCell"/>
</dbReference>
<accession>A0A921INV0</accession>
<dbReference type="InterPro" id="IPR006472">
    <property type="entry name" value="Citrate_lyase_asu"/>
</dbReference>
<name>A0A921INV0_9ACTN</name>
<dbReference type="EC" id="4.1.3.6" evidence="1"/>
<gene>
    <name evidence="2" type="primary">citF</name>
    <name evidence="2" type="ORF">K8U80_01955</name>
</gene>
<dbReference type="NCBIfam" id="TIGR01584">
    <property type="entry name" value="citF"/>
    <property type="match status" value="1"/>
</dbReference>
<evidence type="ECO:0000313" key="2">
    <source>
        <dbReference type="EMBL" id="HJG30139.1"/>
    </source>
</evidence>
<dbReference type="GO" id="GO:0008815">
    <property type="term" value="F:citrate (pro-3S)-lyase activity"/>
    <property type="evidence" value="ECO:0007669"/>
    <property type="project" value="UniProtKB-UniRule"/>
</dbReference>
<dbReference type="Pfam" id="PF04223">
    <property type="entry name" value="CitF"/>
    <property type="match status" value="1"/>
</dbReference>
<reference evidence="2" key="1">
    <citation type="journal article" date="2021" name="PeerJ">
        <title>Extensive microbial diversity within the chicken gut microbiome revealed by metagenomics and culture.</title>
        <authorList>
            <person name="Gilroy R."/>
            <person name="Ravi A."/>
            <person name="Getino M."/>
            <person name="Pursley I."/>
            <person name="Horton D.L."/>
            <person name="Alikhan N.F."/>
            <person name="Baker D."/>
            <person name="Gharbi K."/>
            <person name="Hall N."/>
            <person name="Watson M."/>
            <person name="Adriaenssens E.M."/>
            <person name="Foster-Nyarko E."/>
            <person name="Jarju S."/>
            <person name="Secka A."/>
            <person name="Antonio M."/>
            <person name="Oren A."/>
            <person name="Chaudhuri R.R."/>
            <person name="La Ragione R."/>
            <person name="Hildebrand F."/>
            <person name="Pallen M.J."/>
        </authorList>
    </citation>
    <scope>NUCLEOTIDE SEQUENCE</scope>
    <source>
        <strain evidence="2">ChiGjej2B2-7701</strain>
    </source>
</reference>
<keyword evidence="1 2" id="KW-0808">Transferase</keyword>
<dbReference type="PANTHER" id="PTHR40596:SF1">
    <property type="entry name" value="CITRATE LYASE ALPHA CHAIN"/>
    <property type="match status" value="1"/>
</dbReference>
<dbReference type="Gene3D" id="3.40.1080.10">
    <property type="entry name" value="Glutaconate Coenzyme A-transferase"/>
    <property type="match status" value="2"/>
</dbReference>
<proteinExistence type="predicted"/>
<evidence type="ECO:0000313" key="3">
    <source>
        <dbReference type="Proteomes" id="UP000746751"/>
    </source>
</evidence>
<dbReference type="GO" id="GO:0006084">
    <property type="term" value="P:acetyl-CoA metabolic process"/>
    <property type="evidence" value="ECO:0007669"/>
    <property type="project" value="UniProtKB-UniRule"/>
</dbReference>
<comment type="subcellular location">
    <subcellularLocation>
        <location evidence="1">Cytoplasm</location>
    </subcellularLocation>
</comment>